<dbReference type="SMART" id="SM00900">
    <property type="entry name" value="FMN_bind"/>
    <property type="match status" value="1"/>
</dbReference>
<sequence>MATYKPGAYHIVGEGYLHDLPLTISFTADQLVGIEVEPGTKLHGLEKEAIPQVVARLLTTQTVDIDAVTGATVTSDGLVDAVTDVIDAMPTTDPDGPAHNLLAQYRHIATSK</sequence>
<feature type="domain" description="FMN-binding" evidence="1">
    <location>
        <begin position="16"/>
        <end position="89"/>
    </location>
</feature>
<dbReference type="InterPro" id="IPR007329">
    <property type="entry name" value="FMN-bd"/>
</dbReference>
<dbReference type="RefSeq" id="WP_130852137.1">
    <property type="nucleotide sequence ID" value="NZ_UYIG01000141.1"/>
</dbReference>
<protein>
    <recommendedName>
        <fullName evidence="1">FMN-binding domain-containing protein</fullName>
    </recommendedName>
</protein>
<dbReference type="GO" id="GO:0016020">
    <property type="term" value="C:membrane"/>
    <property type="evidence" value="ECO:0007669"/>
    <property type="project" value="InterPro"/>
</dbReference>
<accession>A0A660E1X8</accession>
<gene>
    <name evidence="2" type="ORF">MUDAN_MDHGFNIF_00995</name>
</gene>
<proteinExistence type="predicted"/>
<organism evidence="2 3">
    <name type="scientific">Lactiplantibacillus mudanjiangensis</name>
    <dbReference type="NCBI Taxonomy" id="1296538"/>
    <lineage>
        <taxon>Bacteria</taxon>
        <taxon>Bacillati</taxon>
        <taxon>Bacillota</taxon>
        <taxon>Bacilli</taxon>
        <taxon>Lactobacillales</taxon>
        <taxon>Lactobacillaceae</taxon>
        <taxon>Lactiplantibacillus</taxon>
    </lineage>
</organism>
<keyword evidence="3" id="KW-1185">Reference proteome</keyword>
<evidence type="ECO:0000259" key="1">
    <source>
        <dbReference type="SMART" id="SM00900"/>
    </source>
</evidence>
<dbReference type="EMBL" id="UYIG01000141">
    <property type="protein sequence ID" value="VDG29440.1"/>
    <property type="molecule type" value="Genomic_DNA"/>
</dbReference>
<dbReference type="OrthoDB" id="9806398at2"/>
<name>A0A660E1X8_9LACO</name>
<dbReference type="AlphaFoldDB" id="A0A660E1X8"/>
<dbReference type="Gene3D" id="3.90.1010.20">
    <property type="match status" value="1"/>
</dbReference>
<evidence type="ECO:0000313" key="2">
    <source>
        <dbReference type="EMBL" id="VDG29440.1"/>
    </source>
</evidence>
<evidence type="ECO:0000313" key="3">
    <source>
        <dbReference type="Proteomes" id="UP000289996"/>
    </source>
</evidence>
<dbReference type="Proteomes" id="UP000289996">
    <property type="component" value="Unassembled WGS sequence"/>
</dbReference>
<reference evidence="2 3" key="1">
    <citation type="submission" date="2018-11" db="EMBL/GenBank/DDBJ databases">
        <authorList>
            <person name="Wuyts S."/>
        </authorList>
    </citation>
    <scope>NUCLEOTIDE SEQUENCE [LARGE SCALE GENOMIC DNA]</scope>
    <source>
        <strain evidence="2">Lactobacillus mudanjiangensis AMBF249</strain>
    </source>
</reference>
<dbReference type="GO" id="GO:0010181">
    <property type="term" value="F:FMN binding"/>
    <property type="evidence" value="ECO:0007669"/>
    <property type="project" value="InterPro"/>
</dbReference>
<dbReference type="Pfam" id="PF04205">
    <property type="entry name" value="FMN_bind"/>
    <property type="match status" value="1"/>
</dbReference>